<evidence type="ECO:0000313" key="1">
    <source>
        <dbReference type="EMBL" id="OTF76176.1"/>
    </source>
</evidence>
<dbReference type="Proteomes" id="UP000194236">
    <property type="component" value="Unassembled WGS sequence"/>
</dbReference>
<keyword evidence="2" id="KW-1185">Reference proteome</keyword>
<organism evidence="1 2">
    <name type="scientific">Euroglyphus maynei</name>
    <name type="common">Mayne's house dust mite</name>
    <dbReference type="NCBI Taxonomy" id="6958"/>
    <lineage>
        <taxon>Eukaryota</taxon>
        <taxon>Metazoa</taxon>
        <taxon>Ecdysozoa</taxon>
        <taxon>Arthropoda</taxon>
        <taxon>Chelicerata</taxon>
        <taxon>Arachnida</taxon>
        <taxon>Acari</taxon>
        <taxon>Acariformes</taxon>
        <taxon>Sarcoptiformes</taxon>
        <taxon>Astigmata</taxon>
        <taxon>Psoroptidia</taxon>
        <taxon>Analgoidea</taxon>
        <taxon>Pyroglyphidae</taxon>
        <taxon>Pyroglyphinae</taxon>
        <taxon>Euroglyphus</taxon>
    </lineage>
</organism>
<evidence type="ECO:0000313" key="2">
    <source>
        <dbReference type="Proteomes" id="UP000194236"/>
    </source>
</evidence>
<proteinExistence type="predicted"/>
<dbReference type="EMBL" id="MUJZ01038750">
    <property type="protein sequence ID" value="OTF76176.1"/>
    <property type="molecule type" value="Genomic_DNA"/>
</dbReference>
<accession>A0A1Y3B9A2</accession>
<name>A0A1Y3B9A2_EURMA</name>
<gene>
    <name evidence="1" type="ORF">BLA29_013987</name>
</gene>
<sequence length="19" mass="2254">MRHFDVAGRTLPSSLSWRH</sequence>
<protein>
    <submittedName>
        <fullName evidence="1">Uncharacterized protein</fullName>
    </submittedName>
</protein>
<dbReference type="AlphaFoldDB" id="A0A1Y3B9A2"/>
<comment type="caution">
    <text evidence="1">The sequence shown here is derived from an EMBL/GenBank/DDBJ whole genome shotgun (WGS) entry which is preliminary data.</text>
</comment>
<reference evidence="1 2" key="1">
    <citation type="submission" date="2017-03" db="EMBL/GenBank/DDBJ databases">
        <title>Genome Survey of Euroglyphus maynei.</title>
        <authorList>
            <person name="Arlian L.G."/>
            <person name="Morgan M.S."/>
            <person name="Rider S.D."/>
        </authorList>
    </citation>
    <scope>NUCLEOTIDE SEQUENCE [LARGE SCALE GENOMIC DNA]</scope>
    <source>
        <strain evidence="1">Arlian Lab</strain>
        <tissue evidence="1">Whole body</tissue>
    </source>
</reference>